<organism evidence="2 3">
    <name type="scientific">Marasmius tenuissimus</name>
    <dbReference type="NCBI Taxonomy" id="585030"/>
    <lineage>
        <taxon>Eukaryota</taxon>
        <taxon>Fungi</taxon>
        <taxon>Dikarya</taxon>
        <taxon>Basidiomycota</taxon>
        <taxon>Agaricomycotina</taxon>
        <taxon>Agaricomycetes</taxon>
        <taxon>Agaricomycetidae</taxon>
        <taxon>Agaricales</taxon>
        <taxon>Marasmiineae</taxon>
        <taxon>Marasmiaceae</taxon>
        <taxon>Marasmius</taxon>
    </lineage>
</organism>
<feature type="compositionally biased region" description="Low complexity" evidence="1">
    <location>
        <begin position="141"/>
        <end position="151"/>
    </location>
</feature>
<feature type="region of interest" description="Disordered" evidence="1">
    <location>
        <begin position="125"/>
        <end position="170"/>
    </location>
</feature>
<keyword evidence="3" id="KW-1185">Reference proteome</keyword>
<sequence length="273" mass="30125">MLSEMKTAAMTLTVCFSTSGQASPARFRALQAFLHQIINMPKLPREYEEGSSRLALYCRDDEDWEDENEAAVKHERELAEERKRDFQSDVINKIRASDHFQRINWDAARVIADVVTASLLAGGACSSPQTHESTPEPTPEPATNTTTPVEEVMGPDLGPEETGTRPMYTGRRDPWVGTAVLVIGSQRKGLTGTLQSVNIDWSLLDTVIDMSPEADYSNIKSGLLLDIELDVVLAGRAAPIKRIDYRDVVELRTLAFECLEADGSYPPSLVSSP</sequence>
<name>A0ABR2ZE54_9AGAR</name>
<dbReference type="EMBL" id="JBBXMP010000283">
    <property type="protein sequence ID" value="KAL0058707.1"/>
    <property type="molecule type" value="Genomic_DNA"/>
</dbReference>
<evidence type="ECO:0000256" key="1">
    <source>
        <dbReference type="SAM" id="MobiDB-lite"/>
    </source>
</evidence>
<protein>
    <submittedName>
        <fullName evidence="2">Uncharacterized protein</fullName>
    </submittedName>
</protein>
<comment type="caution">
    <text evidence="2">The sequence shown here is derived from an EMBL/GenBank/DDBJ whole genome shotgun (WGS) entry which is preliminary data.</text>
</comment>
<evidence type="ECO:0000313" key="3">
    <source>
        <dbReference type="Proteomes" id="UP001437256"/>
    </source>
</evidence>
<reference evidence="2 3" key="1">
    <citation type="submission" date="2024-05" db="EMBL/GenBank/DDBJ databases">
        <title>A draft genome resource for the thread blight pathogen Marasmius tenuissimus strain MS-2.</title>
        <authorList>
            <person name="Yulfo-Soto G.E."/>
            <person name="Baruah I.K."/>
            <person name="Amoako-Attah I."/>
            <person name="Bukari Y."/>
            <person name="Meinhardt L.W."/>
            <person name="Bailey B.A."/>
            <person name="Cohen S.P."/>
        </authorList>
    </citation>
    <scope>NUCLEOTIDE SEQUENCE [LARGE SCALE GENOMIC DNA]</scope>
    <source>
        <strain evidence="2 3">MS-2</strain>
    </source>
</reference>
<dbReference type="Proteomes" id="UP001437256">
    <property type="component" value="Unassembled WGS sequence"/>
</dbReference>
<evidence type="ECO:0000313" key="2">
    <source>
        <dbReference type="EMBL" id="KAL0058707.1"/>
    </source>
</evidence>
<accession>A0ABR2ZE54</accession>
<gene>
    <name evidence="2" type="ORF">AAF712_014618</name>
</gene>
<proteinExistence type="predicted"/>